<proteinExistence type="predicted"/>
<name>A0A9N8EV67_9STRA</name>
<feature type="domain" description="CRAL-TRIO" evidence="1">
    <location>
        <begin position="70"/>
        <end position="138"/>
    </location>
</feature>
<accession>A0A9N8EV67</accession>
<dbReference type="InterPro" id="IPR036865">
    <property type="entry name" value="CRAL-TRIO_dom_sf"/>
</dbReference>
<dbReference type="SUPFAM" id="SSF52087">
    <property type="entry name" value="CRAL/TRIO domain"/>
    <property type="match status" value="1"/>
</dbReference>
<organism evidence="2 3">
    <name type="scientific">Seminavis robusta</name>
    <dbReference type="NCBI Taxonomy" id="568900"/>
    <lineage>
        <taxon>Eukaryota</taxon>
        <taxon>Sar</taxon>
        <taxon>Stramenopiles</taxon>
        <taxon>Ochrophyta</taxon>
        <taxon>Bacillariophyta</taxon>
        <taxon>Bacillariophyceae</taxon>
        <taxon>Bacillariophycidae</taxon>
        <taxon>Naviculales</taxon>
        <taxon>Naviculaceae</taxon>
        <taxon>Seminavis</taxon>
    </lineage>
</organism>
<dbReference type="EMBL" id="CAICTM010002060">
    <property type="protein sequence ID" value="CAB9527747.1"/>
    <property type="molecule type" value="Genomic_DNA"/>
</dbReference>
<dbReference type="Pfam" id="PF00650">
    <property type="entry name" value="CRAL_TRIO"/>
    <property type="match status" value="1"/>
</dbReference>
<sequence>MEQSETFYQLTLLQPGLHVAVEPLVSTSNYMFMLDVACYRTDFCRTAREEQVFLAGWHSFYQALFPHFASMRAGFTQLCECMDSGFINFDSTLTHRFIHELWVPYPKIHKEDYFLNSPLAVNMIWAVFKPFVPKRIWNAMHLGHKVRGFEGRRVDVLYKQPTPEDGRQRMCMKVYELIQLRFRNEASFSLDKASIVSY</sequence>
<reference evidence="2" key="1">
    <citation type="submission" date="2020-06" db="EMBL/GenBank/DDBJ databases">
        <authorList>
            <consortium name="Plant Systems Biology data submission"/>
        </authorList>
    </citation>
    <scope>NUCLEOTIDE SEQUENCE</scope>
    <source>
        <strain evidence="2">D6</strain>
    </source>
</reference>
<dbReference type="Proteomes" id="UP001153069">
    <property type="component" value="Unassembled WGS sequence"/>
</dbReference>
<dbReference type="OrthoDB" id="75724at2759"/>
<keyword evidence="3" id="KW-1185">Reference proteome</keyword>
<dbReference type="Gene3D" id="3.40.525.10">
    <property type="entry name" value="CRAL-TRIO lipid binding domain"/>
    <property type="match status" value="1"/>
</dbReference>
<protein>
    <recommendedName>
        <fullName evidence="1">CRAL-TRIO domain-containing protein</fullName>
    </recommendedName>
</protein>
<evidence type="ECO:0000313" key="2">
    <source>
        <dbReference type="EMBL" id="CAB9527747.1"/>
    </source>
</evidence>
<dbReference type="InterPro" id="IPR001251">
    <property type="entry name" value="CRAL-TRIO_dom"/>
</dbReference>
<gene>
    <name evidence="2" type="ORF">SEMRO_2062_G313030.1</name>
</gene>
<comment type="caution">
    <text evidence="2">The sequence shown here is derived from an EMBL/GenBank/DDBJ whole genome shotgun (WGS) entry which is preliminary data.</text>
</comment>
<evidence type="ECO:0000313" key="3">
    <source>
        <dbReference type="Proteomes" id="UP001153069"/>
    </source>
</evidence>
<dbReference type="AlphaFoldDB" id="A0A9N8EV67"/>
<evidence type="ECO:0000259" key="1">
    <source>
        <dbReference type="Pfam" id="PF00650"/>
    </source>
</evidence>